<gene>
    <name evidence="9" type="ORF">LG943_14075</name>
</gene>
<dbReference type="InterPro" id="IPR043129">
    <property type="entry name" value="ATPase_NBD"/>
</dbReference>
<dbReference type="InterPro" id="IPR004654">
    <property type="entry name" value="ROK_glcA"/>
</dbReference>
<sequence>MRTTIGVDIGGTKVAAGVVDPQGRVLDVVKHPTPFGDAEALADVVGAAVRELRGRGAGADTAAVGIGTAGFVDADRATIVLAANLGLADDPFKERVQRRVDLPVVVENDANAAAWAETRFGAGQGSRHVVCVTLGTGVGGGVVMDGEIQRGGFGAAAEFGHYRVVPYGRRCGCGNHGCWEQYASGRALVGEAHDLARTDPARAARLVDLAGGDITAIQGADITRAAVEGDPGALACFRAVGEWVGLGLADLAAILDPALFVIGGGVSDAGDILLGPVRDSFHRNVSGRATRRLADVRVARMGSAAGIVGAADLALR</sequence>
<dbReference type="Pfam" id="PF00480">
    <property type="entry name" value="ROK"/>
    <property type="match status" value="1"/>
</dbReference>
<evidence type="ECO:0000256" key="2">
    <source>
        <dbReference type="ARBA" id="ARBA00012323"/>
    </source>
</evidence>
<dbReference type="EC" id="2.7.1.2" evidence="2"/>
<protein>
    <recommendedName>
        <fullName evidence="3">Glucokinase</fullName>
        <ecNumber evidence="2">2.7.1.2</ecNumber>
    </recommendedName>
    <alternativeName>
        <fullName evidence="8">Glucose kinase</fullName>
    </alternativeName>
</protein>
<dbReference type="GO" id="GO:0005737">
    <property type="term" value="C:cytoplasm"/>
    <property type="evidence" value="ECO:0007669"/>
    <property type="project" value="InterPro"/>
</dbReference>
<dbReference type="RefSeq" id="WP_270072703.1">
    <property type="nucleotide sequence ID" value="NZ_JAJAQC010000020.1"/>
</dbReference>
<accession>A0A9X3NLD0</accession>
<evidence type="ECO:0000256" key="6">
    <source>
        <dbReference type="ARBA" id="ARBA00022777"/>
    </source>
</evidence>
<dbReference type="PANTHER" id="PTHR18964">
    <property type="entry name" value="ROK (REPRESSOR, ORF, KINASE) FAMILY"/>
    <property type="match status" value="1"/>
</dbReference>
<evidence type="ECO:0000256" key="7">
    <source>
        <dbReference type="ARBA" id="ARBA00022840"/>
    </source>
</evidence>
<reference evidence="9" key="1">
    <citation type="submission" date="2021-10" db="EMBL/GenBank/DDBJ databases">
        <title>Streptomonospora sp. nov., isolated from mangrove soil.</title>
        <authorList>
            <person name="Chen X."/>
            <person name="Ge X."/>
            <person name="Liu W."/>
        </authorList>
    </citation>
    <scope>NUCLEOTIDE SEQUENCE</scope>
    <source>
        <strain evidence="9">S1-112</strain>
    </source>
</reference>
<dbReference type="InterPro" id="IPR000600">
    <property type="entry name" value="ROK"/>
</dbReference>
<organism evidence="9 10">
    <name type="scientific">Streptomonospora mangrovi</name>
    <dbReference type="NCBI Taxonomy" id="2883123"/>
    <lineage>
        <taxon>Bacteria</taxon>
        <taxon>Bacillati</taxon>
        <taxon>Actinomycetota</taxon>
        <taxon>Actinomycetes</taxon>
        <taxon>Streptosporangiales</taxon>
        <taxon>Nocardiopsidaceae</taxon>
        <taxon>Streptomonospora</taxon>
    </lineage>
</organism>
<dbReference type="NCBIfam" id="TIGR00744">
    <property type="entry name" value="ROK_glcA_fam"/>
    <property type="match status" value="1"/>
</dbReference>
<evidence type="ECO:0000313" key="10">
    <source>
        <dbReference type="Proteomes" id="UP001140076"/>
    </source>
</evidence>
<dbReference type="SUPFAM" id="SSF53067">
    <property type="entry name" value="Actin-like ATPase domain"/>
    <property type="match status" value="1"/>
</dbReference>
<dbReference type="InterPro" id="IPR049874">
    <property type="entry name" value="ROK_cs"/>
</dbReference>
<dbReference type="PANTHER" id="PTHR18964:SF173">
    <property type="entry name" value="GLUCOKINASE"/>
    <property type="match status" value="1"/>
</dbReference>
<dbReference type="Gene3D" id="3.30.420.40">
    <property type="match status" value="2"/>
</dbReference>
<evidence type="ECO:0000256" key="3">
    <source>
        <dbReference type="ARBA" id="ARBA00014701"/>
    </source>
</evidence>
<evidence type="ECO:0000256" key="8">
    <source>
        <dbReference type="ARBA" id="ARBA00032386"/>
    </source>
</evidence>
<dbReference type="AlphaFoldDB" id="A0A9X3NLD0"/>
<name>A0A9X3NLD0_9ACTN</name>
<comment type="caution">
    <text evidence="9">The sequence shown here is derived from an EMBL/GenBank/DDBJ whole genome shotgun (WGS) entry which is preliminary data.</text>
</comment>
<comment type="similarity">
    <text evidence="1">Belongs to the ROK (NagC/XylR) family.</text>
</comment>
<evidence type="ECO:0000256" key="5">
    <source>
        <dbReference type="ARBA" id="ARBA00022741"/>
    </source>
</evidence>
<dbReference type="GO" id="GO:0006096">
    <property type="term" value="P:glycolytic process"/>
    <property type="evidence" value="ECO:0007669"/>
    <property type="project" value="InterPro"/>
</dbReference>
<dbReference type="GO" id="GO:0004340">
    <property type="term" value="F:glucokinase activity"/>
    <property type="evidence" value="ECO:0007669"/>
    <property type="project" value="UniProtKB-EC"/>
</dbReference>
<evidence type="ECO:0000256" key="4">
    <source>
        <dbReference type="ARBA" id="ARBA00022679"/>
    </source>
</evidence>
<keyword evidence="7" id="KW-0067">ATP-binding</keyword>
<evidence type="ECO:0000313" key="9">
    <source>
        <dbReference type="EMBL" id="MDA0565433.1"/>
    </source>
</evidence>
<dbReference type="EMBL" id="JAJAQC010000020">
    <property type="protein sequence ID" value="MDA0565433.1"/>
    <property type="molecule type" value="Genomic_DNA"/>
</dbReference>
<dbReference type="PROSITE" id="PS01125">
    <property type="entry name" value="ROK"/>
    <property type="match status" value="1"/>
</dbReference>
<keyword evidence="5" id="KW-0547">Nucleotide-binding</keyword>
<evidence type="ECO:0000256" key="1">
    <source>
        <dbReference type="ARBA" id="ARBA00006479"/>
    </source>
</evidence>
<keyword evidence="6" id="KW-0418">Kinase</keyword>
<dbReference type="Proteomes" id="UP001140076">
    <property type="component" value="Unassembled WGS sequence"/>
</dbReference>
<proteinExistence type="inferred from homology"/>
<keyword evidence="10" id="KW-1185">Reference proteome</keyword>
<keyword evidence="4 9" id="KW-0808">Transferase</keyword>
<dbReference type="GO" id="GO:0005524">
    <property type="term" value="F:ATP binding"/>
    <property type="evidence" value="ECO:0007669"/>
    <property type="project" value="UniProtKB-KW"/>
</dbReference>